<accession>N0ABY0</accession>
<proteinExistence type="predicted"/>
<gene>
    <name evidence="1" type="ORF">RSOL_m01290</name>
</gene>
<dbReference type="RefSeq" id="YP_008082063.1">
    <property type="nucleotide sequence ID" value="NC_021436.1"/>
</dbReference>
<organism evidence="1">
    <name type="scientific">Rhizoctonia solani</name>
    <dbReference type="NCBI Taxonomy" id="456999"/>
    <lineage>
        <taxon>Eukaryota</taxon>
        <taxon>Fungi</taxon>
        <taxon>Dikarya</taxon>
        <taxon>Basidiomycota</taxon>
        <taxon>Agaricomycotina</taxon>
        <taxon>Agaricomycetes</taxon>
        <taxon>Cantharellales</taxon>
        <taxon>Ceratobasidiaceae</taxon>
        <taxon>Rhizoctonia</taxon>
    </lineage>
</organism>
<dbReference type="AlphaFoldDB" id="N0ABY0"/>
<keyword evidence="1" id="KW-0496">Mitochondrion</keyword>
<sequence length="70" mass="7929">MIFWCVNLYGPYSFSCTVLNKFRIYLGIENPATIGSCKHDRRLRQKRPSHGRLGATLWGRTAAAFSHVAS</sequence>
<reference evidence="1" key="1">
    <citation type="submission" date="2012-12" db="EMBL/GenBank/DDBJ databases">
        <authorList>
            <person name="Pakala S."/>
            <person name="Fedorova N."/>
            <person name="Joardar V."/>
            <person name="Shabalina S."/>
            <person name="Hostetler J."/>
            <person name="Pakala S."/>
            <person name="Zafar N."/>
            <person name="Nierman W."/>
            <person name="Cubeta M."/>
        </authorList>
    </citation>
    <scope>NUCLEOTIDE SEQUENCE</scope>
    <source>
        <strain evidence="1">AG3 Rhs1AP</strain>
    </source>
</reference>
<dbReference type="GeneID" id="16029572"/>
<name>N0ABY0_9AGAM</name>
<dbReference type="EMBL" id="KC352446">
    <property type="protein sequence ID" value="AGK45441.1"/>
    <property type="molecule type" value="Genomic_DNA"/>
</dbReference>
<geneLocation type="mitochondrion" evidence="1"/>
<reference evidence="1" key="2">
    <citation type="journal article" date="2014" name="FEMS Microbiol. Lett.">
        <title>Mobile elements and mitochondrial genome expansion in the soil fungus and potato pathogen Rhizoctonia solani AG-3.</title>
        <authorList>
            <person name="Losada L."/>
            <person name="Pakala S.B."/>
            <person name="Fedorova N.D."/>
            <person name="Joardar V."/>
            <person name="Shabalina S.A."/>
            <person name="Hostetler J."/>
            <person name="Pakala S.M."/>
            <person name="Zafar N."/>
            <person name="Thomas E."/>
            <person name="Rodriguez-Carres M."/>
            <person name="Dean R."/>
            <person name="Vilgalys R."/>
            <person name="Nierman W.C."/>
            <person name="Cubeta M.A."/>
        </authorList>
    </citation>
    <scope>NUCLEOTIDE SEQUENCE</scope>
    <source>
        <strain evidence="1">AG3 Rhs1AP</strain>
    </source>
</reference>
<protein>
    <submittedName>
        <fullName evidence="1">Uncharacterized protein</fullName>
    </submittedName>
</protein>
<evidence type="ECO:0000313" key="1">
    <source>
        <dbReference type="EMBL" id="AGK45441.1"/>
    </source>
</evidence>